<feature type="region of interest" description="Disordered" evidence="1">
    <location>
        <begin position="57"/>
        <end position="76"/>
    </location>
</feature>
<feature type="region of interest" description="Disordered" evidence="1">
    <location>
        <begin position="98"/>
        <end position="120"/>
    </location>
</feature>
<comment type="caution">
    <text evidence="2">The sequence shown here is derived from an EMBL/GenBank/DDBJ whole genome shotgun (WGS) entry which is preliminary data.</text>
</comment>
<proteinExistence type="predicted"/>
<protein>
    <submittedName>
        <fullName evidence="2">Uncharacterized protein</fullName>
    </submittedName>
</protein>
<dbReference type="PATRIC" id="fig|1223523.3.peg.1347"/>
<dbReference type="Proteomes" id="UP000011740">
    <property type="component" value="Unassembled WGS sequence"/>
</dbReference>
<organism evidence="2 3">
    <name type="scientific">Streptomyces mobaraensis (strain ATCC 29032 / DSM 40847 / JCM 4168 / NBRC 13819 / NCIMB 11159 / IPCR 16-22)</name>
    <dbReference type="NCBI Taxonomy" id="1223523"/>
    <lineage>
        <taxon>Bacteria</taxon>
        <taxon>Bacillati</taxon>
        <taxon>Actinomycetota</taxon>
        <taxon>Actinomycetes</taxon>
        <taxon>Kitasatosporales</taxon>
        <taxon>Streptomycetaceae</taxon>
        <taxon>Streptomyces</taxon>
    </lineage>
</organism>
<dbReference type="RefSeq" id="WP_004940898.1">
    <property type="nucleotide sequence ID" value="NZ_AORZ01000012.1"/>
</dbReference>
<accession>M3CBM9</accession>
<evidence type="ECO:0000313" key="3">
    <source>
        <dbReference type="Proteomes" id="UP000011740"/>
    </source>
</evidence>
<sequence>MARDRTASTGGGDLLISAAVAEIEGLYTELHGGRGERHRERVLADLARAGHRLAAAALPAQAARDADPARPRSRRERRRLLAARGAELWLKFVMDGGGKGRRRRVLRRRVRTGPPGNRHS</sequence>
<dbReference type="EMBL" id="AORZ01000012">
    <property type="protein sequence ID" value="EMF01391.1"/>
    <property type="molecule type" value="Genomic_DNA"/>
</dbReference>
<dbReference type="AlphaFoldDB" id="M3CBM9"/>
<feature type="compositionally biased region" description="Basic residues" evidence="1">
    <location>
        <begin position="99"/>
        <end position="111"/>
    </location>
</feature>
<name>M3CBM9_STRM1</name>
<reference evidence="2 3" key="1">
    <citation type="journal article" date="2013" name="Genome Announc.">
        <title>Whole-Genome Shotgun Assembly and Analysis of the Genome of Streptomyces mobaraensis DSM 40847, a Strain for Industrial Production of Microbial Transglutaminase.</title>
        <authorList>
            <person name="Yang H."/>
            <person name="He T."/>
            <person name="Wu W."/>
            <person name="Zhu W."/>
            <person name="Lu B."/>
            <person name="Sun W."/>
        </authorList>
    </citation>
    <scope>NUCLEOTIDE SEQUENCE [LARGE SCALE GENOMIC DNA]</scope>
    <source>
        <strain evidence="2 3">DSM 40847</strain>
    </source>
</reference>
<gene>
    <name evidence="2" type="ORF">H340_06576</name>
</gene>
<dbReference type="STRING" id="1223523.H340_06576"/>
<evidence type="ECO:0000256" key="1">
    <source>
        <dbReference type="SAM" id="MobiDB-lite"/>
    </source>
</evidence>
<evidence type="ECO:0000313" key="2">
    <source>
        <dbReference type="EMBL" id="EMF01391.1"/>
    </source>
</evidence>